<dbReference type="CDD" id="cd09279">
    <property type="entry name" value="RNase_HI_like"/>
    <property type="match status" value="1"/>
</dbReference>
<dbReference type="PROSITE" id="PS50879">
    <property type="entry name" value="RNASE_H_1"/>
    <property type="match status" value="1"/>
</dbReference>
<organism evidence="2 3">
    <name type="scientific">Ornithinibacillus xuwenensis</name>
    <dbReference type="NCBI Taxonomy" id="3144668"/>
    <lineage>
        <taxon>Bacteria</taxon>
        <taxon>Bacillati</taxon>
        <taxon>Bacillota</taxon>
        <taxon>Bacilli</taxon>
        <taxon>Bacillales</taxon>
        <taxon>Bacillaceae</taxon>
        <taxon>Ornithinibacillus</taxon>
    </lineage>
</organism>
<feature type="domain" description="RNase H type-1" evidence="1">
    <location>
        <begin position="70"/>
        <end position="207"/>
    </location>
</feature>
<dbReference type="PANTHER" id="PTHR48475:SF1">
    <property type="entry name" value="RNASE H TYPE-1 DOMAIN-CONTAINING PROTEIN"/>
    <property type="match status" value="1"/>
</dbReference>
<dbReference type="InterPro" id="IPR036397">
    <property type="entry name" value="RNaseH_sf"/>
</dbReference>
<dbReference type="PANTHER" id="PTHR48475">
    <property type="entry name" value="RIBONUCLEASE H"/>
    <property type="match status" value="1"/>
</dbReference>
<dbReference type="Pfam" id="PF13456">
    <property type="entry name" value="RVT_3"/>
    <property type="match status" value="1"/>
</dbReference>
<comment type="caution">
    <text evidence="2">The sequence shown here is derived from an EMBL/GenBank/DDBJ whole genome shotgun (WGS) entry which is preliminary data.</text>
</comment>
<dbReference type="NCBIfam" id="NF005822">
    <property type="entry name" value="PRK07708.1"/>
    <property type="match status" value="1"/>
</dbReference>
<dbReference type="RefSeq" id="WP_345825045.1">
    <property type="nucleotide sequence ID" value="NZ_JBDIML010000003.1"/>
</dbReference>
<reference evidence="2 3" key="1">
    <citation type="submission" date="2024-05" db="EMBL/GenBank/DDBJ databases">
        <authorList>
            <person name="Haq I."/>
            <person name="Ullah Z."/>
            <person name="Ahmad R."/>
            <person name="Li M."/>
            <person name="Tong Y."/>
        </authorList>
    </citation>
    <scope>NUCLEOTIDE SEQUENCE [LARGE SCALE GENOMIC DNA]</scope>
    <source>
        <strain evidence="2 3">16A2E</strain>
    </source>
</reference>
<protein>
    <submittedName>
        <fullName evidence="2">Ribonuclease H family protein</fullName>
    </submittedName>
</protein>
<evidence type="ECO:0000313" key="3">
    <source>
        <dbReference type="Proteomes" id="UP001444625"/>
    </source>
</evidence>
<accession>A0ABU9XH15</accession>
<dbReference type="EMBL" id="JBDIML010000003">
    <property type="protein sequence ID" value="MEN2767574.1"/>
    <property type="molecule type" value="Genomic_DNA"/>
</dbReference>
<evidence type="ECO:0000259" key="1">
    <source>
        <dbReference type="PROSITE" id="PS50879"/>
    </source>
</evidence>
<name>A0ABU9XH15_9BACI</name>
<sequence>MKIKIEMTYRTPKGTESTFQSEVMNPEKALLLAEDLAKTGRIKDMTFYDNHDTTWMLKELKRYVEDIDSEPHNVVVFFDGGFDVATKSSGLGCVIYFEQNGKQLRLRKNALVEELQTNSEAEYAALYLAIQALEDLGVHHLPVTFTGDSQGVINQMSDEWPCYEEDLLRWIDKIEGKLMKLGITPEFTLVSRKRNKEADHLATQALNGVEILSQSEINRAE</sequence>
<dbReference type="InterPro" id="IPR012337">
    <property type="entry name" value="RNaseH-like_sf"/>
</dbReference>
<keyword evidence="3" id="KW-1185">Reference proteome</keyword>
<dbReference type="Gene3D" id="3.30.420.10">
    <property type="entry name" value="Ribonuclease H-like superfamily/Ribonuclease H"/>
    <property type="match status" value="1"/>
</dbReference>
<dbReference type="SUPFAM" id="SSF53098">
    <property type="entry name" value="Ribonuclease H-like"/>
    <property type="match status" value="1"/>
</dbReference>
<dbReference type="InterPro" id="IPR002156">
    <property type="entry name" value="RNaseH_domain"/>
</dbReference>
<dbReference type="Proteomes" id="UP001444625">
    <property type="component" value="Unassembled WGS sequence"/>
</dbReference>
<evidence type="ECO:0000313" key="2">
    <source>
        <dbReference type="EMBL" id="MEN2767574.1"/>
    </source>
</evidence>
<proteinExistence type="predicted"/>
<gene>
    <name evidence="2" type="ORF">ABC228_10275</name>
</gene>